<dbReference type="RefSeq" id="WP_182845500.1">
    <property type="nucleotide sequence ID" value="NZ_BAAALP010000001.1"/>
</dbReference>
<dbReference type="GO" id="GO:0032259">
    <property type="term" value="P:methylation"/>
    <property type="evidence" value="ECO:0007669"/>
    <property type="project" value="UniProtKB-KW"/>
</dbReference>
<evidence type="ECO:0000313" key="3">
    <source>
        <dbReference type="Proteomes" id="UP000572680"/>
    </source>
</evidence>
<dbReference type="Gene3D" id="3.40.50.150">
    <property type="entry name" value="Vaccinia Virus protein VP39"/>
    <property type="match status" value="1"/>
</dbReference>
<name>A0A7W3QN65_ACTNM</name>
<gene>
    <name evidence="2" type="ORF">HNR61_004972</name>
</gene>
<comment type="caution">
    <text evidence="2">The sequence shown here is derived from an EMBL/GenBank/DDBJ whole genome shotgun (WGS) entry which is preliminary data.</text>
</comment>
<dbReference type="PANTHER" id="PTHR43464">
    <property type="entry name" value="METHYLTRANSFERASE"/>
    <property type="match status" value="1"/>
</dbReference>
<evidence type="ECO:0000259" key="1">
    <source>
        <dbReference type="Pfam" id="PF13649"/>
    </source>
</evidence>
<keyword evidence="3" id="KW-1185">Reference proteome</keyword>
<dbReference type="PANTHER" id="PTHR43464:SF3">
    <property type="entry name" value="SAM-DEPENDENT METHYLTRANSFERASE"/>
    <property type="match status" value="1"/>
</dbReference>
<dbReference type="InterPro" id="IPR029063">
    <property type="entry name" value="SAM-dependent_MTases_sf"/>
</dbReference>
<feature type="domain" description="Methyltransferase" evidence="1">
    <location>
        <begin position="40"/>
        <end position="135"/>
    </location>
</feature>
<dbReference type="Proteomes" id="UP000572680">
    <property type="component" value="Unassembled WGS sequence"/>
</dbReference>
<keyword evidence="2" id="KW-0808">Transferase</keyword>
<dbReference type="AlphaFoldDB" id="A0A7W3QN65"/>
<evidence type="ECO:0000313" key="2">
    <source>
        <dbReference type="EMBL" id="MBA8953322.1"/>
    </source>
</evidence>
<reference evidence="2 3" key="1">
    <citation type="submission" date="2020-08" db="EMBL/GenBank/DDBJ databases">
        <title>Genomic Encyclopedia of Type Strains, Phase IV (KMG-IV): sequencing the most valuable type-strain genomes for metagenomic binning, comparative biology and taxonomic classification.</title>
        <authorList>
            <person name="Goeker M."/>
        </authorList>
    </citation>
    <scope>NUCLEOTIDE SEQUENCE [LARGE SCALE GENOMIC DNA]</scope>
    <source>
        <strain evidence="2 3">DSM 44197</strain>
    </source>
</reference>
<proteinExistence type="predicted"/>
<dbReference type="CDD" id="cd02440">
    <property type="entry name" value="AdoMet_MTases"/>
    <property type="match status" value="1"/>
</dbReference>
<keyword evidence="2" id="KW-0489">Methyltransferase</keyword>
<accession>A0A7W3QN65</accession>
<dbReference type="Pfam" id="PF13649">
    <property type="entry name" value="Methyltransf_25"/>
    <property type="match status" value="1"/>
</dbReference>
<organism evidence="2 3">
    <name type="scientific">Actinomadura namibiensis</name>
    <dbReference type="NCBI Taxonomy" id="182080"/>
    <lineage>
        <taxon>Bacteria</taxon>
        <taxon>Bacillati</taxon>
        <taxon>Actinomycetota</taxon>
        <taxon>Actinomycetes</taxon>
        <taxon>Streptosporangiales</taxon>
        <taxon>Thermomonosporaceae</taxon>
        <taxon>Actinomadura</taxon>
    </lineage>
</organism>
<dbReference type="SUPFAM" id="SSF53335">
    <property type="entry name" value="S-adenosyl-L-methionine-dependent methyltransferases"/>
    <property type="match status" value="1"/>
</dbReference>
<dbReference type="EMBL" id="JACJIA010000006">
    <property type="protein sequence ID" value="MBA8953322.1"/>
    <property type="molecule type" value="Genomic_DNA"/>
</dbReference>
<sequence>MSTLWQHEIAESEHRVLNPFTDDRLRLLGEVARIAPGARILDLACGKGEMLCRWAAERGAHGVGVDLSEVFLSAARARAEELRVAERVRFVHGDAGAHRAEPGAFDVVCCIGATWIGGGLAGTLEVMRPALAPGGLLLVGEVFWNETPPPAAYAALGCKPDEFADLAGTLDRFEAAGVELVEMVLADTGDWDRYVASQWWTVHQWLKAHPGDPRAGEMRAFADRARRSHLAYGRRYLGWGVFVLRGEPA</sequence>
<dbReference type="GO" id="GO:0008168">
    <property type="term" value="F:methyltransferase activity"/>
    <property type="evidence" value="ECO:0007669"/>
    <property type="project" value="UniProtKB-KW"/>
</dbReference>
<dbReference type="InterPro" id="IPR041698">
    <property type="entry name" value="Methyltransf_25"/>
</dbReference>
<protein>
    <submittedName>
        <fullName evidence="2">SAM-dependent methyltransferase</fullName>
    </submittedName>
</protein>